<dbReference type="OrthoDB" id="1441381at2"/>
<dbReference type="RefSeq" id="WP_057780003.1">
    <property type="nucleotide sequence ID" value="NZ_JAGGJQ010000007.1"/>
</dbReference>
<dbReference type="Gene3D" id="1.20.120.160">
    <property type="entry name" value="HPT domain"/>
    <property type="match status" value="1"/>
</dbReference>
<name>A0A9X0YL37_9FLAO</name>
<evidence type="ECO:0000313" key="2">
    <source>
        <dbReference type="EMBL" id="MDQ0335993.1"/>
    </source>
</evidence>
<sequence length="105" mass="12002">MEQPNLSYIHSMSGGDKAFEQKLIDIIKSEFPEEKATYYKNYKAGELKMTAENVHKLKHKISILGLEKSYDIAVAFEHNLLEGSTDLNENFESILNTITNYLTTL</sequence>
<evidence type="ECO:0000313" key="1">
    <source>
        <dbReference type="EMBL" id="MBP1840594.1"/>
    </source>
</evidence>
<organism evidence="1 3">
    <name type="scientific">Formosa algae</name>
    <dbReference type="NCBI Taxonomy" id="225843"/>
    <lineage>
        <taxon>Bacteria</taxon>
        <taxon>Pseudomonadati</taxon>
        <taxon>Bacteroidota</taxon>
        <taxon>Flavobacteriia</taxon>
        <taxon>Flavobacteriales</taxon>
        <taxon>Flavobacteriaceae</taxon>
        <taxon>Formosa</taxon>
    </lineage>
</organism>
<dbReference type="Proteomes" id="UP001231587">
    <property type="component" value="Unassembled WGS sequence"/>
</dbReference>
<keyword evidence="4" id="KW-1185">Reference proteome</keyword>
<protein>
    <submittedName>
        <fullName evidence="1">HPt (Histidine-containing phosphotransfer) domain-containing protein</fullName>
    </submittedName>
</protein>
<dbReference type="Proteomes" id="UP001138672">
    <property type="component" value="Unassembled WGS sequence"/>
</dbReference>
<accession>A0A9X0YL37</accession>
<dbReference type="InterPro" id="IPR036641">
    <property type="entry name" value="HPT_dom_sf"/>
</dbReference>
<gene>
    <name evidence="1" type="ORF">J2Z56_002524</name>
    <name evidence="2" type="ORF">J2Z57_002445</name>
</gene>
<dbReference type="AlphaFoldDB" id="A0A9X0YL37"/>
<dbReference type="EMBL" id="JAUSUU010000007">
    <property type="protein sequence ID" value="MDQ0335993.1"/>
    <property type="molecule type" value="Genomic_DNA"/>
</dbReference>
<comment type="caution">
    <text evidence="1">The sequence shown here is derived from an EMBL/GenBank/DDBJ whole genome shotgun (WGS) entry which is preliminary data.</text>
</comment>
<dbReference type="SUPFAM" id="SSF47226">
    <property type="entry name" value="Histidine-containing phosphotransfer domain, HPT domain"/>
    <property type="match status" value="1"/>
</dbReference>
<proteinExistence type="predicted"/>
<reference evidence="1" key="1">
    <citation type="submission" date="2021-03" db="EMBL/GenBank/DDBJ databases">
        <title>Genomic Encyclopedia of Type Strains, Phase IV (KMG-IV): sequencing the most valuable type-strain genomes for metagenomic binning, comparative biology and taxonomic classification.</title>
        <authorList>
            <person name="Goeker M."/>
        </authorList>
    </citation>
    <scope>NUCLEOTIDE SEQUENCE</scope>
    <source>
        <strain evidence="1">DSM 15523</strain>
        <strain evidence="2 4">DSM 16476</strain>
    </source>
</reference>
<dbReference type="GO" id="GO:0000160">
    <property type="term" value="P:phosphorelay signal transduction system"/>
    <property type="evidence" value="ECO:0007669"/>
    <property type="project" value="InterPro"/>
</dbReference>
<evidence type="ECO:0000313" key="4">
    <source>
        <dbReference type="Proteomes" id="UP001231587"/>
    </source>
</evidence>
<evidence type="ECO:0000313" key="3">
    <source>
        <dbReference type="Proteomes" id="UP001138672"/>
    </source>
</evidence>
<dbReference type="EMBL" id="JAGGJQ010000007">
    <property type="protein sequence ID" value="MBP1840594.1"/>
    <property type="molecule type" value="Genomic_DNA"/>
</dbReference>